<dbReference type="InterPro" id="IPR021248">
    <property type="entry name" value="DUF2787"/>
</dbReference>
<dbReference type="Gene3D" id="3.10.450.430">
    <property type="entry name" value="Protein of unknown function DUF2787"/>
    <property type="match status" value="1"/>
</dbReference>
<dbReference type="PANTHER" id="PTHR38978:SF2">
    <property type="entry name" value="DUF2787 DOMAIN-CONTAINING PROTEIN"/>
    <property type="match status" value="1"/>
</dbReference>
<comment type="caution">
    <text evidence="1">The sequence shown here is derived from an EMBL/GenBank/DDBJ whole genome shotgun (WGS) entry which is preliminary data.</text>
</comment>
<evidence type="ECO:0000313" key="1">
    <source>
        <dbReference type="EMBL" id="TXX67301.1"/>
    </source>
</evidence>
<accession>A0ABD7STN5</accession>
<proteinExistence type="predicted"/>
<sequence>MKSITFSPSILPISDSFTQEISEHLLDCPNLSSYRAVCMEFSCIREGALTHGYAPVGIILVKNLNKTWRVGRITQYAFHGKLGGLRHHVDFNFETKIVYTSFLGWLSMTSADTSRLESLTDIYQAWEAMFISCSQKSLFNKIQVKALAERG</sequence>
<dbReference type="Proteomes" id="UP000323819">
    <property type="component" value="Unassembled WGS sequence"/>
</dbReference>
<gene>
    <name evidence="1" type="ORF">FXF03_01630</name>
</gene>
<dbReference type="EMBL" id="VSIJ01000005">
    <property type="protein sequence ID" value="TXX67301.1"/>
    <property type="molecule type" value="Genomic_DNA"/>
</dbReference>
<reference evidence="1 2" key="1">
    <citation type="submission" date="2019-06" db="EMBL/GenBank/DDBJ databases">
        <title>Vibrio cholerae phylogeny based on whole-genome sequencing reveals genetic diversity and population strucutre.</title>
        <authorList>
            <person name="Zhiqiu Y."/>
            <person name="Bin L."/>
            <person name="Lingyan J."/>
        </authorList>
    </citation>
    <scope>NUCLEOTIDE SEQUENCE [LARGE SCALE GENOMIC DNA]</scope>
    <source>
        <strain evidence="1 2">N2814</strain>
    </source>
</reference>
<name>A0ABD7STN5_VIBCL</name>
<dbReference type="Pfam" id="PF10980">
    <property type="entry name" value="DUF2787"/>
    <property type="match status" value="1"/>
</dbReference>
<organism evidence="1 2">
    <name type="scientific">Vibrio cholerae</name>
    <dbReference type="NCBI Taxonomy" id="666"/>
    <lineage>
        <taxon>Bacteria</taxon>
        <taxon>Pseudomonadati</taxon>
        <taxon>Pseudomonadota</taxon>
        <taxon>Gammaproteobacteria</taxon>
        <taxon>Vibrionales</taxon>
        <taxon>Vibrionaceae</taxon>
        <taxon>Vibrio</taxon>
    </lineage>
</organism>
<dbReference type="RefSeq" id="WP_050916442.1">
    <property type="nucleotide sequence ID" value="NZ_JAANNJ010000044.1"/>
</dbReference>
<dbReference type="AlphaFoldDB" id="A0ABD7STN5"/>
<protein>
    <submittedName>
        <fullName evidence="1">DUF2787 domain-containing protein</fullName>
    </submittedName>
</protein>
<dbReference type="PANTHER" id="PTHR38978">
    <property type="entry name" value="DUF2787 DOMAIN-CONTAINING PROTEIN"/>
    <property type="match status" value="1"/>
</dbReference>
<evidence type="ECO:0000313" key="2">
    <source>
        <dbReference type="Proteomes" id="UP000323819"/>
    </source>
</evidence>